<dbReference type="Gene3D" id="2.40.10.350">
    <property type="entry name" value="Rod shape-determining protein MreC, domain 2"/>
    <property type="match status" value="1"/>
</dbReference>
<dbReference type="Gene3D" id="2.40.10.340">
    <property type="entry name" value="Rod shape-determining protein MreC, domain 1"/>
    <property type="match status" value="1"/>
</dbReference>
<dbReference type="InterPro" id="IPR042175">
    <property type="entry name" value="Cell/Rod_MreC_2"/>
</dbReference>
<comment type="function">
    <text evidence="5">Involved in formation and maintenance of cell shape.</text>
</comment>
<keyword evidence="10" id="KW-1185">Reference proteome</keyword>
<evidence type="ECO:0000256" key="6">
    <source>
        <dbReference type="SAM" id="Coils"/>
    </source>
</evidence>
<evidence type="ECO:0000256" key="4">
    <source>
        <dbReference type="ARBA" id="ARBA00032089"/>
    </source>
</evidence>
<dbReference type="RefSeq" id="WP_089275345.1">
    <property type="nucleotide sequence ID" value="NZ_FZOC01000008.1"/>
</dbReference>
<evidence type="ECO:0000256" key="2">
    <source>
        <dbReference type="ARBA" id="ARBA00013855"/>
    </source>
</evidence>
<dbReference type="EMBL" id="FZOC01000008">
    <property type="protein sequence ID" value="SNS20101.1"/>
    <property type="molecule type" value="Genomic_DNA"/>
</dbReference>
<dbReference type="PANTHER" id="PTHR34138:SF1">
    <property type="entry name" value="CELL SHAPE-DETERMINING PROTEIN MREC"/>
    <property type="match status" value="1"/>
</dbReference>
<dbReference type="PANTHER" id="PTHR34138">
    <property type="entry name" value="CELL SHAPE-DETERMINING PROTEIN MREC"/>
    <property type="match status" value="1"/>
</dbReference>
<sequence>MNLKKIAIFLVAGLFVYLSLYTWNLRSGHLTRLSTYSGLDSVGTVLRPGRWAGSVADGFVDRYVDLVGLKQQNEALEAEVKALRLENMTLRERAEATARVERLLAFPEPPDWRREGARVIAQRVGPTAILETILVDRGKLSGAVEDTPVLSPEGVVGRIYRAGLTASTVLLLTDPSSRIAVVGRDNRAAGVVYGMGEGEKLVVKYVGLTSTIEQGEILVTSGMDGVYPKGLPVARVTSVKREEATLFMEVRAEPMTDSARLEEVLLLKRAAQPEDTRALWE</sequence>
<evidence type="ECO:0000256" key="5">
    <source>
        <dbReference type="PIRNR" id="PIRNR038471"/>
    </source>
</evidence>
<feature type="coiled-coil region" evidence="6">
    <location>
        <begin position="66"/>
        <end position="93"/>
    </location>
</feature>
<dbReference type="AlphaFoldDB" id="A0A239CKA6"/>
<keyword evidence="7" id="KW-1133">Transmembrane helix</keyword>
<evidence type="ECO:0000256" key="7">
    <source>
        <dbReference type="SAM" id="Phobius"/>
    </source>
</evidence>
<keyword evidence="3 5" id="KW-0133">Cell shape</keyword>
<dbReference type="InterPro" id="IPR055342">
    <property type="entry name" value="MreC_beta-barrel_core"/>
</dbReference>
<protein>
    <recommendedName>
        <fullName evidence="2 5">Cell shape-determining protein MreC</fullName>
    </recommendedName>
    <alternativeName>
        <fullName evidence="4 5">Cell shape protein MreC</fullName>
    </alternativeName>
</protein>
<keyword evidence="6" id="KW-0175">Coiled coil</keyword>
<evidence type="ECO:0000313" key="10">
    <source>
        <dbReference type="Proteomes" id="UP000198324"/>
    </source>
</evidence>
<gene>
    <name evidence="9" type="ORF">SAMN04488503_3157</name>
</gene>
<keyword evidence="7" id="KW-0812">Transmembrane</keyword>
<dbReference type="Pfam" id="PF04085">
    <property type="entry name" value="MreC"/>
    <property type="match status" value="1"/>
</dbReference>
<dbReference type="GO" id="GO:0005886">
    <property type="term" value="C:plasma membrane"/>
    <property type="evidence" value="ECO:0007669"/>
    <property type="project" value="TreeGrafter"/>
</dbReference>
<reference evidence="9 10" key="1">
    <citation type="submission" date="2017-06" db="EMBL/GenBank/DDBJ databases">
        <authorList>
            <person name="Kim H.J."/>
            <person name="Triplett B.A."/>
        </authorList>
    </citation>
    <scope>NUCLEOTIDE SEQUENCE [LARGE SCALE GENOMIC DNA]</scope>
    <source>
        <strain evidence="9 10">DSM 13116</strain>
    </source>
</reference>
<dbReference type="PIRSF" id="PIRSF038471">
    <property type="entry name" value="MreC"/>
    <property type="match status" value="1"/>
</dbReference>
<keyword evidence="7" id="KW-0472">Membrane</keyword>
<organism evidence="9 10">
    <name type="scientific">Humidesulfovibrio mexicanus</name>
    <dbReference type="NCBI Taxonomy" id="147047"/>
    <lineage>
        <taxon>Bacteria</taxon>
        <taxon>Pseudomonadati</taxon>
        <taxon>Thermodesulfobacteriota</taxon>
        <taxon>Desulfovibrionia</taxon>
        <taxon>Desulfovibrionales</taxon>
        <taxon>Desulfovibrionaceae</taxon>
        <taxon>Humidesulfovibrio</taxon>
    </lineage>
</organism>
<evidence type="ECO:0000256" key="3">
    <source>
        <dbReference type="ARBA" id="ARBA00022960"/>
    </source>
</evidence>
<dbReference type="GO" id="GO:0008360">
    <property type="term" value="P:regulation of cell shape"/>
    <property type="evidence" value="ECO:0007669"/>
    <property type="project" value="UniProtKB-KW"/>
</dbReference>
<feature type="transmembrane region" description="Helical" evidence="7">
    <location>
        <begin position="6"/>
        <end position="23"/>
    </location>
</feature>
<dbReference type="InterPro" id="IPR007221">
    <property type="entry name" value="MreC"/>
</dbReference>
<comment type="similarity">
    <text evidence="1 5">Belongs to the MreC family.</text>
</comment>
<dbReference type="NCBIfam" id="TIGR00219">
    <property type="entry name" value="mreC"/>
    <property type="match status" value="1"/>
</dbReference>
<proteinExistence type="inferred from homology"/>
<evidence type="ECO:0000313" key="9">
    <source>
        <dbReference type="EMBL" id="SNS20101.1"/>
    </source>
</evidence>
<evidence type="ECO:0000256" key="1">
    <source>
        <dbReference type="ARBA" id="ARBA00009369"/>
    </source>
</evidence>
<feature type="domain" description="Rod shape-determining protein MreC beta-barrel core" evidence="8">
    <location>
        <begin position="126"/>
        <end position="268"/>
    </location>
</feature>
<dbReference type="Proteomes" id="UP000198324">
    <property type="component" value="Unassembled WGS sequence"/>
</dbReference>
<dbReference type="OrthoDB" id="9808025at2"/>
<name>A0A239CKA6_9BACT</name>
<evidence type="ECO:0000259" key="8">
    <source>
        <dbReference type="Pfam" id="PF04085"/>
    </source>
</evidence>
<accession>A0A239CKA6</accession>
<dbReference type="InterPro" id="IPR042177">
    <property type="entry name" value="Cell/Rod_1"/>
</dbReference>